<dbReference type="PANTHER" id="PTHR12993">
    <property type="entry name" value="N-ACETYLGLUCOSAMINYL-PHOSPHATIDYLINOSITOL DE-N-ACETYLASE-RELATED"/>
    <property type="match status" value="1"/>
</dbReference>
<dbReference type="InterPro" id="IPR017810">
    <property type="entry name" value="Mycothiol_biosynthesis_MshB"/>
</dbReference>
<keyword evidence="2 4" id="KW-0378">Hydrolase</keyword>
<comment type="similarity">
    <text evidence="4">Belongs to the MshB deacetylase family.</text>
</comment>
<comment type="function">
    <text evidence="4">Catalyzes the deacetylation of 1D-myo-inositol 2-acetamido-2-deoxy-alpha-D-glucopyranoside (GlcNAc-Ins) in the mycothiol biosynthesis pathway.</text>
</comment>
<keyword evidence="3 4" id="KW-0862">Zinc</keyword>
<dbReference type="EMBL" id="SMKV01000003">
    <property type="protein sequence ID" value="TDC95934.1"/>
    <property type="molecule type" value="Genomic_DNA"/>
</dbReference>
<evidence type="ECO:0000313" key="6">
    <source>
        <dbReference type="Proteomes" id="UP000294744"/>
    </source>
</evidence>
<proteinExistence type="inferred from homology"/>
<feature type="binding site" evidence="4">
    <location>
        <position position="15"/>
    </location>
    <ligand>
        <name>Zn(2+)</name>
        <dbReference type="ChEBI" id="CHEBI:29105"/>
    </ligand>
</feature>
<dbReference type="Pfam" id="PF02585">
    <property type="entry name" value="PIG-L"/>
    <property type="match status" value="1"/>
</dbReference>
<dbReference type="InterPro" id="IPR024078">
    <property type="entry name" value="LmbE-like_dom_sf"/>
</dbReference>
<dbReference type="InterPro" id="IPR003737">
    <property type="entry name" value="GlcNAc_PI_deacetylase-related"/>
</dbReference>
<comment type="catalytic activity">
    <reaction evidence="4">
        <text>1D-myo-inositol 2-acetamido-2-deoxy-alpha-D-glucopyranoside + H2O = 1D-myo-inositol 2-amino-2-deoxy-alpha-D-glucopyranoside + acetate</text>
        <dbReference type="Rhea" id="RHEA:26180"/>
        <dbReference type="ChEBI" id="CHEBI:15377"/>
        <dbReference type="ChEBI" id="CHEBI:30089"/>
        <dbReference type="ChEBI" id="CHEBI:52442"/>
        <dbReference type="ChEBI" id="CHEBI:58886"/>
        <dbReference type="EC" id="3.5.1.103"/>
    </reaction>
</comment>
<dbReference type="AlphaFoldDB" id="A0A4R4V2M9"/>
<reference evidence="5 6" key="1">
    <citation type="submission" date="2019-03" db="EMBL/GenBank/DDBJ databases">
        <title>Draft genome sequences of novel Actinobacteria.</title>
        <authorList>
            <person name="Sahin N."/>
            <person name="Ay H."/>
            <person name="Saygin H."/>
        </authorList>
    </citation>
    <scope>NUCLEOTIDE SEQUENCE [LARGE SCALE GENOMIC DNA]</scope>
    <source>
        <strain evidence="5 6">16K404</strain>
    </source>
</reference>
<evidence type="ECO:0000256" key="2">
    <source>
        <dbReference type="ARBA" id="ARBA00022801"/>
    </source>
</evidence>
<organism evidence="5 6">
    <name type="scientific">Saccharopolyspora aridisoli</name>
    <dbReference type="NCBI Taxonomy" id="2530385"/>
    <lineage>
        <taxon>Bacteria</taxon>
        <taxon>Bacillati</taxon>
        <taxon>Actinomycetota</taxon>
        <taxon>Actinomycetes</taxon>
        <taxon>Pseudonocardiales</taxon>
        <taxon>Pseudonocardiaceae</taxon>
        <taxon>Saccharopolyspora</taxon>
    </lineage>
</organism>
<dbReference type="SUPFAM" id="SSF102588">
    <property type="entry name" value="LmbE-like"/>
    <property type="match status" value="1"/>
</dbReference>
<dbReference type="EC" id="3.5.1.103" evidence="4"/>
<feature type="binding site" evidence="4">
    <location>
        <position position="157"/>
    </location>
    <ligand>
        <name>Zn(2+)</name>
        <dbReference type="ChEBI" id="CHEBI:29105"/>
    </ligand>
</feature>
<dbReference type="GO" id="GO:0010125">
    <property type="term" value="P:mycothiol biosynthetic process"/>
    <property type="evidence" value="ECO:0007669"/>
    <property type="project" value="UniProtKB-UniRule"/>
</dbReference>
<dbReference type="HAMAP" id="MF_01696">
    <property type="entry name" value="MshB"/>
    <property type="match status" value="1"/>
</dbReference>
<protein>
    <recommendedName>
        <fullName evidence="4">1D-myo-inositol 2-acetamido-2-deoxy-alpha-D-glucopyranoside deacetylase</fullName>
        <shortName evidence="4">GlcNAc-Ins deacetylase</shortName>
        <ecNumber evidence="4">3.5.1.103</ecNumber>
    </recommendedName>
    <alternativeName>
        <fullName evidence="4">N-acetyl-1-D-myo-inositol-2-amino-2-deoxy-alpha-D-glucopyranoside deacetylase</fullName>
    </alternativeName>
</protein>
<dbReference type="GO" id="GO:0035595">
    <property type="term" value="F:N-acetylglucosaminylinositol deacetylase activity"/>
    <property type="evidence" value="ECO:0007669"/>
    <property type="project" value="UniProtKB-EC"/>
</dbReference>
<dbReference type="OrthoDB" id="158614at2"/>
<gene>
    <name evidence="4 5" type="primary">mshB</name>
    <name evidence="5" type="ORF">E1161_03985</name>
</gene>
<evidence type="ECO:0000256" key="1">
    <source>
        <dbReference type="ARBA" id="ARBA00022723"/>
    </source>
</evidence>
<evidence type="ECO:0000256" key="4">
    <source>
        <dbReference type="HAMAP-Rule" id="MF_01696"/>
    </source>
</evidence>
<dbReference type="PANTHER" id="PTHR12993:SF26">
    <property type="entry name" value="1D-MYO-INOSITOL 2-ACETAMIDO-2-DEOXY-ALPHA-D-GLUCOPYRANOSIDE DEACETYLASE"/>
    <property type="match status" value="1"/>
</dbReference>
<accession>A0A4R4V2M9</accession>
<dbReference type="RefSeq" id="WP_132619633.1">
    <property type="nucleotide sequence ID" value="NZ_SMKV01000003.1"/>
</dbReference>
<dbReference type="GO" id="GO:0008270">
    <property type="term" value="F:zinc ion binding"/>
    <property type="evidence" value="ECO:0007669"/>
    <property type="project" value="UniProtKB-UniRule"/>
</dbReference>
<keyword evidence="1 4" id="KW-0479">Metal-binding</keyword>
<name>A0A4R4V2M9_9PSEU</name>
<feature type="binding site" evidence="4">
    <location>
        <position position="18"/>
    </location>
    <ligand>
        <name>Zn(2+)</name>
        <dbReference type="ChEBI" id="CHEBI:29105"/>
    </ligand>
</feature>
<dbReference type="NCBIfam" id="TIGR03445">
    <property type="entry name" value="mycothiol_MshB"/>
    <property type="match status" value="1"/>
</dbReference>
<evidence type="ECO:0000256" key="3">
    <source>
        <dbReference type="ARBA" id="ARBA00022833"/>
    </source>
</evidence>
<keyword evidence="6" id="KW-1185">Reference proteome</keyword>
<evidence type="ECO:0000313" key="5">
    <source>
        <dbReference type="EMBL" id="TDC95934.1"/>
    </source>
</evidence>
<comment type="cofactor">
    <cofactor evidence="4">
        <name>Zn(2+)</name>
        <dbReference type="ChEBI" id="CHEBI:29105"/>
    </cofactor>
    <text evidence="4">Binds 1 zinc ion per subunit.</text>
</comment>
<dbReference type="Gene3D" id="3.40.50.10320">
    <property type="entry name" value="LmbE-like"/>
    <property type="match status" value="1"/>
</dbReference>
<dbReference type="Proteomes" id="UP000294744">
    <property type="component" value="Unassembled WGS sequence"/>
</dbReference>
<sequence length="303" mass="32362">MTLTAPPRLLLVHAHPDDETLWTGGTIARYAARGVQVHVVTCTLGEEGEVIPESLQGLVSDQADQLGGYRVGELRSACAALRVTDQRFLGGVGRWRDSGMLWEQPGQATSRPDAHPRAFAVGDREPQVAALAEVLDEVKPQVVVTYAEDGGYGHPDHVRAHEITRAAVESVPDVDRLFYAVPSRDALAAGLADLARTDDLPFDLPEPHELASVADETITTVIDVAEHLPAKISALRAHGTQVKVWVEQWRNGDGVASYALSNGVAHPVLTTEHYVLATGPSEGCEVDLFGGLGVSGTEPVGVR</sequence>
<comment type="caution">
    <text evidence="5">The sequence shown here is derived from an EMBL/GenBank/DDBJ whole genome shotgun (WGS) entry which is preliminary data.</text>
</comment>